<dbReference type="EMBL" id="JACGWX010000001">
    <property type="protein sequence ID" value="MBA8846847.1"/>
    <property type="molecule type" value="Genomic_DNA"/>
</dbReference>
<dbReference type="AlphaFoldDB" id="A0A839E5P8"/>
<dbReference type="InterPro" id="IPR023210">
    <property type="entry name" value="NADP_OxRdtase_dom"/>
</dbReference>
<dbReference type="Gene3D" id="3.20.20.100">
    <property type="entry name" value="NADP-dependent oxidoreductase domain"/>
    <property type="match status" value="1"/>
</dbReference>
<sequence>MTAHDFGPLVLGGNTFGWTSSRDESFAVLDAFVAAGGRAIDTADVYSSWVPGNSGGESETVLGEWLARRGRRDDVEIHTKVFALDARPGLSAVNLRAAVDDSLRRLQTDHLDLYYAHRDDDAVSQEEYVAAFGELVAAGKIRAVGASNFTAERLRSAVSIAADLGVTAFTVAQDGYSLVRRDYETTLRDTIAELGLVELPYGALQGGFLTGKYRPGVEVDSARAGNATKLLDDPRTLALLDALDRVADARGVSVAAVALAWLRQQPTIGAPIASARTVEQLSHLIESFTLELSAEELALVGSPTAPSA</sequence>
<dbReference type="RefSeq" id="WP_182489693.1">
    <property type="nucleotide sequence ID" value="NZ_BAAAOV010000021.1"/>
</dbReference>
<dbReference type="SUPFAM" id="SSF51430">
    <property type="entry name" value="NAD(P)-linked oxidoreductase"/>
    <property type="match status" value="1"/>
</dbReference>
<organism evidence="2 3">
    <name type="scientific">Microcella alkalica</name>
    <dbReference type="NCBI Taxonomy" id="355930"/>
    <lineage>
        <taxon>Bacteria</taxon>
        <taxon>Bacillati</taxon>
        <taxon>Actinomycetota</taxon>
        <taxon>Actinomycetes</taxon>
        <taxon>Micrococcales</taxon>
        <taxon>Microbacteriaceae</taxon>
        <taxon>Microcella</taxon>
    </lineage>
</organism>
<dbReference type="InterPro" id="IPR050523">
    <property type="entry name" value="AKR_Detox_Biosynth"/>
</dbReference>
<dbReference type="Proteomes" id="UP000585905">
    <property type="component" value="Unassembled WGS sequence"/>
</dbReference>
<dbReference type="Pfam" id="PF00248">
    <property type="entry name" value="Aldo_ket_red"/>
    <property type="match status" value="1"/>
</dbReference>
<evidence type="ECO:0000313" key="3">
    <source>
        <dbReference type="Proteomes" id="UP000585905"/>
    </source>
</evidence>
<proteinExistence type="predicted"/>
<reference evidence="2 3" key="1">
    <citation type="submission" date="2020-07" db="EMBL/GenBank/DDBJ databases">
        <title>Sequencing the genomes of 1000 actinobacteria strains.</title>
        <authorList>
            <person name="Klenk H.-P."/>
        </authorList>
    </citation>
    <scope>NUCLEOTIDE SEQUENCE [LARGE SCALE GENOMIC DNA]</scope>
    <source>
        <strain evidence="2 3">DSM 19663</strain>
    </source>
</reference>
<dbReference type="GO" id="GO:0005829">
    <property type="term" value="C:cytosol"/>
    <property type="evidence" value="ECO:0007669"/>
    <property type="project" value="TreeGrafter"/>
</dbReference>
<comment type="caution">
    <text evidence="2">The sequence shown here is derived from an EMBL/GenBank/DDBJ whole genome shotgun (WGS) entry which is preliminary data.</text>
</comment>
<evidence type="ECO:0000313" key="2">
    <source>
        <dbReference type="EMBL" id="MBA8846847.1"/>
    </source>
</evidence>
<gene>
    <name evidence="2" type="ORF">FHX53_000411</name>
</gene>
<dbReference type="PANTHER" id="PTHR43364">
    <property type="entry name" value="NADH-SPECIFIC METHYLGLYOXAL REDUCTASE-RELATED"/>
    <property type="match status" value="1"/>
</dbReference>
<dbReference type="InterPro" id="IPR036812">
    <property type="entry name" value="NAD(P)_OxRdtase_dom_sf"/>
</dbReference>
<accession>A0A839E5P8</accession>
<evidence type="ECO:0000259" key="1">
    <source>
        <dbReference type="Pfam" id="PF00248"/>
    </source>
</evidence>
<feature type="domain" description="NADP-dependent oxidoreductase" evidence="1">
    <location>
        <begin position="8"/>
        <end position="299"/>
    </location>
</feature>
<protein>
    <submittedName>
        <fullName evidence="2">Aryl-alcohol dehydrogenase-like predicted oxidoreductase</fullName>
    </submittedName>
</protein>
<keyword evidence="3" id="KW-1185">Reference proteome</keyword>
<name>A0A839E5P8_9MICO</name>
<dbReference type="PANTHER" id="PTHR43364:SF6">
    <property type="entry name" value="OXIDOREDUCTASE-RELATED"/>
    <property type="match status" value="1"/>
</dbReference>